<proteinExistence type="predicted"/>
<protein>
    <submittedName>
        <fullName evidence="2">XamI restriction endonuclease</fullName>
    </submittedName>
</protein>
<dbReference type="Proteomes" id="UP000198742">
    <property type="component" value="Unassembled WGS sequence"/>
</dbReference>
<reference evidence="3" key="1">
    <citation type="submission" date="2016-10" db="EMBL/GenBank/DDBJ databases">
        <authorList>
            <person name="Varghese N."/>
            <person name="Submissions S."/>
        </authorList>
    </citation>
    <scope>NUCLEOTIDE SEQUENCE [LARGE SCALE GENOMIC DNA]</scope>
    <source>
        <strain evidence="3">DSM 22017</strain>
    </source>
</reference>
<dbReference type="OrthoDB" id="7431767at2"/>
<evidence type="ECO:0000313" key="3">
    <source>
        <dbReference type="Proteomes" id="UP000198742"/>
    </source>
</evidence>
<keyword evidence="2" id="KW-0255">Endonuclease</keyword>
<evidence type="ECO:0000313" key="2">
    <source>
        <dbReference type="EMBL" id="SEC38624.1"/>
    </source>
</evidence>
<organism evidence="2 3">
    <name type="scientific">Nocardioides exalbidus</name>
    <dbReference type="NCBI Taxonomy" id="402596"/>
    <lineage>
        <taxon>Bacteria</taxon>
        <taxon>Bacillati</taxon>
        <taxon>Actinomycetota</taxon>
        <taxon>Actinomycetes</taxon>
        <taxon>Propionibacteriales</taxon>
        <taxon>Nocardioidaceae</taxon>
        <taxon>Nocardioides</taxon>
    </lineage>
</organism>
<dbReference type="EMBL" id="FNRT01000002">
    <property type="protein sequence ID" value="SEC38624.1"/>
    <property type="molecule type" value="Genomic_DNA"/>
</dbReference>
<keyword evidence="2" id="KW-0540">Nuclease</keyword>
<keyword evidence="2" id="KW-0378">Hydrolase</keyword>
<dbReference type="RefSeq" id="WP_090969135.1">
    <property type="nucleotide sequence ID" value="NZ_FNRT01000002.1"/>
</dbReference>
<feature type="region of interest" description="Disordered" evidence="1">
    <location>
        <begin position="1"/>
        <end position="23"/>
    </location>
</feature>
<name>A0A1H4S3K4_9ACTN</name>
<dbReference type="Pfam" id="PF09572">
    <property type="entry name" value="RE_XamI"/>
    <property type="match status" value="1"/>
</dbReference>
<evidence type="ECO:0000256" key="1">
    <source>
        <dbReference type="SAM" id="MobiDB-lite"/>
    </source>
</evidence>
<sequence>MPMHSWTRDELSSDRAESTQRFRDERIDEPLDHYLDFYSEAYAVFSDILEVSADLTMANSNAQEMLATRARIDLCRYIASPPLSADDLKTLADTSLAPTVIAKDPSVALNIIEIIFLGLDRERFPWVGEGRDATEAERHTALVATSAMFAFRKVETWRRSRGASLEAEVKAKLVEAGFREVPPVKIKNSSQGPKAGEFSGEASVAGGKADIVVRLHDGRLMPIECKVSNSEVNSYKRLIHDCGEKAQAWVNELGPANCVPVAALQGVFSLKNLVKAQNMGLKLVWEHNLDALAEFIESAR</sequence>
<keyword evidence="3" id="KW-1185">Reference proteome</keyword>
<dbReference type="GO" id="GO:0003677">
    <property type="term" value="F:DNA binding"/>
    <property type="evidence" value="ECO:0007669"/>
    <property type="project" value="InterPro"/>
</dbReference>
<dbReference type="AlphaFoldDB" id="A0A1H4S3K4"/>
<accession>A0A1H4S3K4</accession>
<gene>
    <name evidence="2" type="ORF">SAMN04489844_2200</name>
</gene>
<dbReference type="InterPro" id="IPR019072">
    <property type="entry name" value="Restrct_endonuc_II_XamI"/>
</dbReference>
<dbReference type="STRING" id="402596.SAMN04489844_2200"/>
<dbReference type="GO" id="GO:0009036">
    <property type="term" value="F:type II site-specific deoxyribonuclease activity"/>
    <property type="evidence" value="ECO:0007669"/>
    <property type="project" value="InterPro"/>
</dbReference>
<dbReference type="GO" id="GO:0009307">
    <property type="term" value="P:DNA restriction-modification system"/>
    <property type="evidence" value="ECO:0007669"/>
    <property type="project" value="InterPro"/>
</dbReference>